<dbReference type="InterPro" id="IPR012341">
    <property type="entry name" value="6hp_glycosidase-like_sf"/>
</dbReference>
<dbReference type="GO" id="GO:0003824">
    <property type="term" value="F:catalytic activity"/>
    <property type="evidence" value="ECO:0007669"/>
    <property type="project" value="UniProtKB-ARBA"/>
</dbReference>
<dbReference type="EMBL" id="WTXG01000004">
    <property type="protein sequence ID" value="KAI0306203.1"/>
    <property type="molecule type" value="Genomic_DNA"/>
</dbReference>
<dbReference type="Gene3D" id="1.50.10.10">
    <property type="match status" value="1"/>
</dbReference>
<evidence type="ECO:0000313" key="4">
    <source>
        <dbReference type="Proteomes" id="UP001203297"/>
    </source>
</evidence>
<dbReference type="PANTHER" id="PTHR31987">
    <property type="entry name" value="GLUTAMINASE A-RELATED"/>
    <property type="match status" value="1"/>
</dbReference>
<organism evidence="3 4">
    <name type="scientific">Multifurca ochricompacta</name>
    <dbReference type="NCBI Taxonomy" id="376703"/>
    <lineage>
        <taxon>Eukaryota</taxon>
        <taxon>Fungi</taxon>
        <taxon>Dikarya</taxon>
        <taxon>Basidiomycota</taxon>
        <taxon>Agaricomycotina</taxon>
        <taxon>Agaricomycetes</taxon>
        <taxon>Russulales</taxon>
        <taxon>Russulaceae</taxon>
        <taxon>Multifurca</taxon>
    </lineage>
</organism>
<comment type="caution">
    <text evidence="3">The sequence shown here is derived from an EMBL/GenBank/DDBJ whole genome shotgun (WGS) entry which is preliminary data.</text>
</comment>
<dbReference type="Pfam" id="PF17168">
    <property type="entry name" value="DUF5127"/>
    <property type="match status" value="1"/>
</dbReference>
<dbReference type="Proteomes" id="UP001203297">
    <property type="component" value="Unassembled WGS sequence"/>
</dbReference>
<evidence type="ECO:0008006" key="5">
    <source>
        <dbReference type="Google" id="ProtNLM"/>
    </source>
</evidence>
<dbReference type="InterPro" id="IPR008928">
    <property type="entry name" value="6-hairpin_glycosidase_sf"/>
</dbReference>
<dbReference type="AlphaFoldDB" id="A0AAD4MAU2"/>
<keyword evidence="4" id="KW-1185">Reference proteome</keyword>
<protein>
    <recommendedName>
        <fullName evidence="5">Glutaminase</fullName>
    </recommendedName>
</protein>
<evidence type="ECO:0000259" key="1">
    <source>
        <dbReference type="Pfam" id="PF16335"/>
    </source>
</evidence>
<evidence type="ECO:0000259" key="2">
    <source>
        <dbReference type="Pfam" id="PF17168"/>
    </source>
</evidence>
<proteinExistence type="predicted"/>
<evidence type="ECO:0000313" key="3">
    <source>
        <dbReference type="EMBL" id="KAI0306203.1"/>
    </source>
</evidence>
<gene>
    <name evidence="3" type="ORF">B0F90DRAFT_973382</name>
</gene>
<accession>A0AAD4MAU2</accession>
<name>A0AAD4MAU2_9AGAM</name>
<dbReference type="InterPro" id="IPR032514">
    <property type="entry name" value="GtaA_central"/>
</dbReference>
<dbReference type="InterPro" id="IPR052743">
    <property type="entry name" value="Glutaminase_GtaA"/>
</dbReference>
<dbReference type="InterPro" id="IPR033433">
    <property type="entry name" value="GtaA_N"/>
</dbReference>
<feature type="domain" description="Glutaminase A N-terminal" evidence="2">
    <location>
        <begin position="84"/>
        <end position="318"/>
    </location>
</feature>
<sequence>MRILPYISTAISALLFLLLSWFPALSIVRAAVQFSSPLPLEVRSPYLNFWTPVATSNSELTDTEFFFTEAFDGRTALIRIDGVTHSIFGQTSLIGPIELTATFFSPIEPGDWVRQSIPFTYLQFELEVTDGNAHDIQLYLHTQSGDFFVSDGGQNITWSAVSTGQSVYEMAQLQTQRVFSENAGGQAEWGQYYFATAWSNDITYGVDSADSLISTFSAQGSLKTVPDSISPVEGINNISTAFALTRNFGNITTNATAVFAIGFVQDPAVQYVNPTGEPQWRVPYYKTKYSSPGSLIDGFLGDFEDAWSRGLELESQIDIDAESEALPADYYSSLLSLVTRLTYASTVLTVGETPVGVLDPTDVMMFMRNSGAAAATNRVNPAEVLYAAFPMFMYFDPTLGGRLLEPLLRYQSSSYYTQPYAALDAGTAYPNASFASAFHNQGVEQTANMLIMMYAYARASGDGSLINKYYPLMERWANYLVDKALFTTSEESADLQTGANQTNLAIKGIIAIKAMSVMGAAIAKSTDYSATANAYYNQWKSLALGSDLHVLSHYGNESSWSLGYNMFADRWLQTGLISEDIITAQVNFLRSANITRTSPPFGIAGIGIPLDSWRPDNVTYSSNMFVAGFADQTLQRLILSGMESHPLADDASIANLTTTSWSARLVQSITSPSLLFSCAFIVTGV</sequence>
<dbReference type="Pfam" id="PF16335">
    <property type="entry name" value="GtaA_6_Hairpin"/>
    <property type="match status" value="1"/>
</dbReference>
<feature type="domain" description="Glutaminase A central" evidence="1">
    <location>
        <begin position="330"/>
        <end position="639"/>
    </location>
</feature>
<dbReference type="SUPFAM" id="SSF48208">
    <property type="entry name" value="Six-hairpin glycosidases"/>
    <property type="match status" value="1"/>
</dbReference>
<dbReference type="PANTHER" id="PTHR31987:SF1">
    <property type="entry name" value="GLUTAMINASE A"/>
    <property type="match status" value="1"/>
</dbReference>
<dbReference type="GO" id="GO:0005975">
    <property type="term" value="P:carbohydrate metabolic process"/>
    <property type="evidence" value="ECO:0007669"/>
    <property type="project" value="InterPro"/>
</dbReference>
<reference evidence="3" key="1">
    <citation type="journal article" date="2022" name="New Phytol.">
        <title>Evolutionary transition to the ectomycorrhizal habit in the genomes of a hyperdiverse lineage of mushroom-forming fungi.</title>
        <authorList>
            <person name="Looney B."/>
            <person name="Miyauchi S."/>
            <person name="Morin E."/>
            <person name="Drula E."/>
            <person name="Courty P.E."/>
            <person name="Kohler A."/>
            <person name="Kuo A."/>
            <person name="LaButti K."/>
            <person name="Pangilinan J."/>
            <person name="Lipzen A."/>
            <person name="Riley R."/>
            <person name="Andreopoulos W."/>
            <person name="He G."/>
            <person name="Johnson J."/>
            <person name="Nolan M."/>
            <person name="Tritt A."/>
            <person name="Barry K.W."/>
            <person name="Grigoriev I.V."/>
            <person name="Nagy L.G."/>
            <person name="Hibbett D."/>
            <person name="Henrissat B."/>
            <person name="Matheny P.B."/>
            <person name="Labbe J."/>
            <person name="Martin F.M."/>
        </authorList>
    </citation>
    <scope>NUCLEOTIDE SEQUENCE</scope>
    <source>
        <strain evidence="3">BPL690</strain>
    </source>
</reference>